<keyword evidence="3" id="KW-1185">Reference proteome</keyword>
<evidence type="ECO:0000256" key="1">
    <source>
        <dbReference type="SAM" id="MobiDB-lite"/>
    </source>
</evidence>
<evidence type="ECO:0000313" key="3">
    <source>
        <dbReference type="Proteomes" id="UP001501094"/>
    </source>
</evidence>
<organism evidence="2 3">
    <name type="scientific">Myceligenerans crystallogenes</name>
    <dbReference type="NCBI Taxonomy" id="316335"/>
    <lineage>
        <taxon>Bacteria</taxon>
        <taxon>Bacillati</taxon>
        <taxon>Actinomycetota</taxon>
        <taxon>Actinomycetes</taxon>
        <taxon>Micrococcales</taxon>
        <taxon>Promicromonosporaceae</taxon>
        <taxon>Myceligenerans</taxon>
    </lineage>
</organism>
<proteinExistence type="predicted"/>
<feature type="region of interest" description="Disordered" evidence="1">
    <location>
        <begin position="1"/>
        <end position="27"/>
    </location>
</feature>
<sequence>MTDGTTAGGPAVGDTPGGGPAAEPAAVSAVAGGDPAAGRLAAAGQAAAGGPAAAGSREGDTTARRGRVCFTSRVRPDRLGEYRAAHAAVWPEMLEALRDTGWRDYHLYLRDDGLLVGVLETDDYDAAQAGMAATEVNARWQAEMGGFFVDDGNPDEGFVILDEVFHLEAQLAAAGLPVSPGATR</sequence>
<evidence type="ECO:0008006" key="4">
    <source>
        <dbReference type="Google" id="ProtNLM"/>
    </source>
</evidence>
<dbReference type="InterPro" id="IPR011008">
    <property type="entry name" value="Dimeric_a/b-barrel"/>
</dbReference>
<dbReference type="PANTHER" id="PTHR34389:SF2">
    <property type="entry name" value="L-RHAMNOSE MUTAROTASE"/>
    <property type="match status" value="1"/>
</dbReference>
<dbReference type="Gene3D" id="3.30.70.100">
    <property type="match status" value="1"/>
</dbReference>
<accession>A0ABN2N661</accession>
<reference evidence="3" key="1">
    <citation type="journal article" date="2019" name="Int. J. Syst. Evol. Microbiol.">
        <title>The Global Catalogue of Microorganisms (GCM) 10K type strain sequencing project: providing services to taxonomists for standard genome sequencing and annotation.</title>
        <authorList>
            <consortium name="The Broad Institute Genomics Platform"/>
            <consortium name="The Broad Institute Genome Sequencing Center for Infectious Disease"/>
            <person name="Wu L."/>
            <person name="Ma J."/>
        </authorList>
    </citation>
    <scope>NUCLEOTIDE SEQUENCE [LARGE SCALE GENOMIC DNA]</scope>
    <source>
        <strain evidence="3">JCM 14326</strain>
    </source>
</reference>
<dbReference type="Proteomes" id="UP001501094">
    <property type="component" value="Unassembled WGS sequence"/>
</dbReference>
<dbReference type="Pfam" id="PF05336">
    <property type="entry name" value="rhaM"/>
    <property type="match status" value="1"/>
</dbReference>
<evidence type="ECO:0000313" key="2">
    <source>
        <dbReference type="EMBL" id="GAA1848975.1"/>
    </source>
</evidence>
<comment type="caution">
    <text evidence="2">The sequence shown here is derived from an EMBL/GenBank/DDBJ whole genome shotgun (WGS) entry which is preliminary data.</text>
</comment>
<dbReference type="InterPro" id="IPR008000">
    <property type="entry name" value="Rham/fucose_mutarotase"/>
</dbReference>
<name>A0ABN2N661_9MICO</name>
<protein>
    <recommendedName>
        <fullName evidence="4">L-rhamnose mutarotase</fullName>
    </recommendedName>
</protein>
<gene>
    <name evidence="2" type="ORF">GCM10009751_01430</name>
</gene>
<dbReference type="EMBL" id="BAAANL010000001">
    <property type="protein sequence ID" value="GAA1848975.1"/>
    <property type="molecule type" value="Genomic_DNA"/>
</dbReference>
<dbReference type="SUPFAM" id="SSF54909">
    <property type="entry name" value="Dimeric alpha+beta barrel"/>
    <property type="match status" value="1"/>
</dbReference>
<feature type="compositionally biased region" description="Gly residues" evidence="1">
    <location>
        <begin position="1"/>
        <end position="20"/>
    </location>
</feature>
<dbReference type="PANTHER" id="PTHR34389">
    <property type="entry name" value="L-RHAMNOSE MUTAROTASE"/>
    <property type="match status" value="1"/>
</dbReference>